<evidence type="ECO:0000256" key="2">
    <source>
        <dbReference type="SAM" id="MobiDB-lite"/>
    </source>
</evidence>
<feature type="region of interest" description="Disordered" evidence="2">
    <location>
        <begin position="648"/>
        <end position="674"/>
    </location>
</feature>
<dbReference type="Proteomes" id="UP001549077">
    <property type="component" value="Unassembled WGS sequence"/>
</dbReference>
<organism evidence="4 5">
    <name type="scientific">Rhizobium binae</name>
    <dbReference type="NCBI Taxonomy" id="1138190"/>
    <lineage>
        <taxon>Bacteria</taxon>
        <taxon>Pseudomonadati</taxon>
        <taxon>Pseudomonadota</taxon>
        <taxon>Alphaproteobacteria</taxon>
        <taxon>Hyphomicrobiales</taxon>
        <taxon>Rhizobiaceae</taxon>
        <taxon>Rhizobium/Agrobacterium group</taxon>
        <taxon>Rhizobium</taxon>
    </lineage>
</organism>
<keyword evidence="5" id="KW-1185">Reference proteome</keyword>
<evidence type="ECO:0000313" key="4">
    <source>
        <dbReference type="EMBL" id="MET3756216.1"/>
    </source>
</evidence>
<dbReference type="PANTHER" id="PTHR33619:SF3">
    <property type="entry name" value="POLYSACCHARIDE EXPORT PROTEIN GFCE-RELATED"/>
    <property type="match status" value="1"/>
</dbReference>
<keyword evidence="1" id="KW-0175">Coiled coil</keyword>
<dbReference type="InterPro" id="IPR049712">
    <property type="entry name" value="Poly_export"/>
</dbReference>
<dbReference type="Gene3D" id="3.30.1950.10">
    <property type="entry name" value="wza like domain"/>
    <property type="match status" value="1"/>
</dbReference>
<feature type="region of interest" description="Disordered" evidence="2">
    <location>
        <begin position="21"/>
        <end position="42"/>
    </location>
</feature>
<dbReference type="Pfam" id="PF25994">
    <property type="entry name" value="HH_AprE"/>
    <property type="match status" value="1"/>
</dbReference>
<evidence type="ECO:0000259" key="3">
    <source>
        <dbReference type="Pfam" id="PF25994"/>
    </source>
</evidence>
<dbReference type="InterPro" id="IPR058781">
    <property type="entry name" value="HH_AprE-like"/>
</dbReference>
<accession>A0ABV2MIB9</accession>
<evidence type="ECO:0000313" key="5">
    <source>
        <dbReference type="Proteomes" id="UP001549077"/>
    </source>
</evidence>
<feature type="coiled-coil region" evidence="1">
    <location>
        <begin position="552"/>
        <end position="594"/>
    </location>
</feature>
<sequence>MPQVEHCPSAFRQACEASPSRRLQTTEEIANPPGVSAKSTDERCDSWQAPLARLAELNYRDRFGTRSRIVVENDRGIPYAFRSTGGILWANGHAAPPTRWTRRTRATIRHVLCGIEAAAVVAAPVHPDKSMIRPERRYRHGCASPKRARLLLRAEPIDFPRSMPSRRAGDICFYSIWAEAPPHLINIDVAKRTTSTFLKASPGCTLAIKFRTWVRRSSSVQTYCISVRVRMFCRRDMYMNPSHRPPRVFFRATSVISALVFLAGAVPPALAEGTPLAPQTKIRLTVVQWIPSKGQFERWDGIGGEYTVSDAGIVSLPFLGSLAVGNLDNEGLTNEIGKRLQAKMGLAQAPAVTIDILNYPSIYVVGDVMAPGEYKFHSGLSVLQSLAMSGGPLRAAAQQRSDTIKLAGDLREIDHALLRSAAKLARLQAEMTGAKEIAFDQPSAADRQYAESIFAEERVIFQARASALDKQSVALVELRNLLTAEIETLEEKLKGSDDNIQSVEEQLTSVRTLVQKGLTITSRQMDLERLLTTYRSDRLDLVTAIMRGRQAINETKRNLEGLSDNRRSENASEVQAEKANLDQLKLKRDTTQQLLLEEVSNGASAMDRSDELPLTFIISRRDKGEVNQFPASETTELAPGDVVRVTRARSADAPSEDDAALSVETEAHVSQASR</sequence>
<evidence type="ECO:0000256" key="1">
    <source>
        <dbReference type="SAM" id="Coils"/>
    </source>
</evidence>
<reference evidence="4 5" key="1">
    <citation type="submission" date="2024-06" db="EMBL/GenBank/DDBJ databases">
        <title>Genomic Encyclopedia of Type Strains, Phase IV (KMG-IV): sequencing the most valuable type-strain genomes for metagenomic binning, comparative biology and taxonomic classification.</title>
        <authorList>
            <person name="Goeker M."/>
        </authorList>
    </citation>
    <scope>NUCLEOTIDE SEQUENCE [LARGE SCALE GENOMIC DNA]</scope>
    <source>
        <strain evidence="4 5">DSM 29288</strain>
    </source>
</reference>
<name>A0ABV2MIB9_9HYPH</name>
<dbReference type="Gene3D" id="3.10.560.10">
    <property type="entry name" value="Outer membrane lipoprotein wza domain like"/>
    <property type="match status" value="1"/>
</dbReference>
<feature type="domain" description="AprE-like long alpha-helical hairpin" evidence="3">
    <location>
        <begin position="409"/>
        <end position="590"/>
    </location>
</feature>
<feature type="coiled-coil region" evidence="1">
    <location>
        <begin position="479"/>
        <end position="506"/>
    </location>
</feature>
<proteinExistence type="predicted"/>
<dbReference type="EMBL" id="JBEPMY010000009">
    <property type="protein sequence ID" value="MET3756216.1"/>
    <property type="molecule type" value="Genomic_DNA"/>
</dbReference>
<comment type="caution">
    <text evidence="4">The sequence shown here is derived from an EMBL/GenBank/DDBJ whole genome shotgun (WGS) entry which is preliminary data.</text>
</comment>
<gene>
    <name evidence="4" type="ORF">ABID08_003589</name>
</gene>
<dbReference type="PANTHER" id="PTHR33619">
    <property type="entry name" value="POLYSACCHARIDE EXPORT PROTEIN GFCE-RELATED"/>
    <property type="match status" value="1"/>
</dbReference>
<protein>
    <submittedName>
        <fullName evidence="4">Protein involved in polysaccharide export with SLBB domain</fullName>
    </submittedName>
</protein>